<gene>
    <name evidence="1" type="ORF">IQ251_02920</name>
</gene>
<dbReference type="AlphaFoldDB" id="A0A929B994"/>
<evidence type="ECO:0000313" key="1">
    <source>
        <dbReference type="EMBL" id="MBE9373392.1"/>
    </source>
</evidence>
<dbReference type="SUPFAM" id="SSF56112">
    <property type="entry name" value="Protein kinase-like (PK-like)"/>
    <property type="match status" value="1"/>
</dbReference>
<evidence type="ECO:0000313" key="2">
    <source>
        <dbReference type="Proteomes" id="UP000598360"/>
    </source>
</evidence>
<dbReference type="EMBL" id="JADEYC010000005">
    <property type="protein sequence ID" value="MBE9373392.1"/>
    <property type="molecule type" value="Genomic_DNA"/>
</dbReference>
<protein>
    <recommendedName>
        <fullName evidence="3">Thiamine kinase-like enzyme</fullName>
    </recommendedName>
</protein>
<reference evidence="1" key="1">
    <citation type="submission" date="2020-10" db="EMBL/GenBank/DDBJ databases">
        <title>Diversity and distribution of actinomycetes associated with coral in the coast of Hainan.</title>
        <authorList>
            <person name="Li F."/>
        </authorList>
    </citation>
    <scope>NUCLEOTIDE SEQUENCE</scope>
    <source>
        <strain evidence="1">HNM0983</strain>
    </source>
</reference>
<organism evidence="1 2">
    <name type="scientific">Saccharopolyspora montiporae</name>
    <dbReference type="NCBI Taxonomy" id="2781240"/>
    <lineage>
        <taxon>Bacteria</taxon>
        <taxon>Bacillati</taxon>
        <taxon>Actinomycetota</taxon>
        <taxon>Actinomycetes</taxon>
        <taxon>Pseudonocardiales</taxon>
        <taxon>Pseudonocardiaceae</taxon>
        <taxon>Saccharopolyspora</taxon>
    </lineage>
</organism>
<keyword evidence="2" id="KW-1185">Reference proteome</keyword>
<comment type="caution">
    <text evidence="1">The sequence shown here is derived from an EMBL/GenBank/DDBJ whole genome shotgun (WGS) entry which is preliminary data.</text>
</comment>
<dbReference type="InterPro" id="IPR011009">
    <property type="entry name" value="Kinase-like_dom_sf"/>
</dbReference>
<proteinExistence type="predicted"/>
<name>A0A929B994_9PSEU</name>
<sequence length="406" mass="44375">MSVEITTGPPEVRVPASTGATDTVATAESVLSKRTGAAVRLADAEDLGGSDRSVVMRVRVAESPFELPRTLVVKHYGACPEEARSDPFAHEAASCQLTTALSPEARVGPELIAHDAGARLLVLEDLGRGSTLADVLFADDPRAAERALLAWARALGRLHSTTAGCEADFDALMRRLGTNSWTDPVADDIVRSLSELPGLLEQTLGVPTPDAVAGKLGSAAELLRSSRCRAFSPSDICPDNSLVTGSGVRFLDFEWGCVRDVALDAAYLQYPFPSSWCAYALPDNLAESMLSTWRSEIAQVWPELDDDEVLLPRLFDAQLLWVWVSTWWFLPRTGETDRPIDLHMPSPRRSTALVDRWRRLRDDAAAADMPQLAEYADRLVDAFVERFGAGALHLMRYPAFRGDEEQ</sequence>
<dbReference type="Proteomes" id="UP000598360">
    <property type="component" value="Unassembled WGS sequence"/>
</dbReference>
<accession>A0A929B994</accession>
<dbReference type="RefSeq" id="WP_193926842.1">
    <property type="nucleotide sequence ID" value="NZ_JADEYC010000005.1"/>
</dbReference>
<evidence type="ECO:0008006" key="3">
    <source>
        <dbReference type="Google" id="ProtNLM"/>
    </source>
</evidence>